<dbReference type="PROSITE" id="PS50194">
    <property type="entry name" value="FILAMIN_REPEAT"/>
    <property type="match status" value="2"/>
</dbReference>
<dbReference type="InterPro" id="IPR013783">
    <property type="entry name" value="Ig-like_fold"/>
</dbReference>
<dbReference type="InterPro" id="IPR017868">
    <property type="entry name" value="Filamin/ABP280_repeat-like"/>
</dbReference>
<feature type="repeat" description="Filamin" evidence="2">
    <location>
        <begin position="397"/>
        <end position="501"/>
    </location>
</feature>
<comment type="caution">
    <text evidence="4">The sequence shown here is derived from an EMBL/GenBank/DDBJ whole genome shotgun (WGS) entry which is preliminary data.</text>
</comment>
<gene>
    <name evidence="4" type="primary">g12005</name>
    <name evidence="4" type="ORF">VP750_LOCUS10712</name>
</gene>
<accession>A0ABP1GDF1</accession>
<dbReference type="Gene3D" id="2.60.40.10">
    <property type="entry name" value="Immunoglobulins"/>
    <property type="match status" value="2"/>
</dbReference>
<reference evidence="4 5" key="1">
    <citation type="submission" date="2024-06" db="EMBL/GenBank/DDBJ databases">
        <authorList>
            <person name="Kraege A."/>
            <person name="Thomma B."/>
        </authorList>
    </citation>
    <scope>NUCLEOTIDE SEQUENCE [LARGE SCALE GENOMIC DNA]</scope>
</reference>
<evidence type="ECO:0000256" key="1">
    <source>
        <dbReference type="ARBA" id="ARBA00022737"/>
    </source>
</evidence>
<dbReference type="InterPro" id="IPR014756">
    <property type="entry name" value="Ig_E-set"/>
</dbReference>
<dbReference type="SUPFAM" id="SSF82185">
    <property type="entry name" value="Histone H3 K4-specific methyltransferase SET7/9 N-terminal domain"/>
    <property type="match status" value="3"/>
</dbReference>
<evidence type="ECO:0000256" key="2">
    <source>
        <dbReference type="PROSITE-ProRule" id="PRU00087"/>
    </source>
</evidence>
<protein>
    <submittedName>
        <fullName evidence="4">G12005 protein</fullName>
    </submittedName>
</protein>
<evidence type="ECO:0000256" key="3">
    <source>
        <dbReference type="SAM" id="MobiDB-lite"/>
    </source>
</evidence>
<keyword evidence="1" id="KW-0677">Repeat</keyword>
<dbReference type="InterPro" id="IPR003409">
    <property type="entry name" value="MORN"/>
</dbReference>
<proteinExistence type="predicted"/>
<dbReference type="EMBL" id="CAXHTA020000019">
    <property type="protein sequence ID" value="CAL5228806.1"/>
    <property type="molecule type" value="Genomic_DNA"/>
</dbReference>
<dbReference type="InterPro" id="IPR001298">
    <property type="entry name" value="Filamin/ABP280_rpt"/>
</dbReference>
<keyword evidence="5" id="KW-1185">Reference proteome</keyword>
<dbReference type="Pfam" id="PF02493">
    <property type="entry name" value="MORN"/>
    <property type="match status" value="10"/>
</dbReference>
<organism evidence="4 5">
    <name type="scientific">Coccomyxa viridis</name>
    <dbReference type="NCBI Taxonomy" id="1274662"/>
    <lineage>
        <taxon>Eukaryota</taxon>
        <taxon>Viridiplantae</taxon>
        <taxon>Chlorophyta</taxon>
        <taxon>core chlorophytes</taxon>
        <taxon>Trebouxiophyceae</taxon>
        <taxon>Trebouxiophyceae incertae sedis</taxon>
        <taxon>Coccomyxaceae</taxon>
        <taxon>Coccomyxa</taxon>
    </lineage>
</organism>
<feature type="compositionally biased region" description="Basic and acidic residues" evidence="3">
    <location>
        <begin position="591"/>
        <end position="605"/>
    </location>
</feature>
<dbReference type="PANTHER" id="PTHR23084">
    <property type="entry name" value="PHOSPHATIDYLINOSITOL-4-PHOSPHATE 5-KINASE RELATED"/>
    <property type="match status" value="1"/>
</dbReference>
<dbReference type="Proteomes" id="UP001497392">
    <property type="component" value="Unassembled WGS sequence"/>
</dbReference>
<dbReference type="PANTHER" id="PTHR23084:SF263">
    <property type="entry name" value="MORN REPEAT-CONTAINING PROTEIN 1"/>
    <property type="match status" value="1"/>
</dbReference>
<dbReference type="Pfam" id="PF00630">
    <property type="entry name" value="Filamin"/>
    <property type="match status" value="2"/>
</dbReference>
<name>A0ABP1GDF1_9CHLO</name>
<evidence type="ECO:0000313" key="4">
    <source>
        <dbReference type="EMBL" id="CAL5228806.1"/>
    </source>
</evidence>
<dbReference type="SMART" id="SM00557">
    <property type="entry name" value="IG_FLMN"/>
    <property type="match status" value="2"/>
</dbReference>
<evidence type="ECO:0000313" key="5">
    <source>
        <dbReference type="Proteomes" id="UP001497392"/>
    </source>
</evidence>
<sequence>MRHGKGIHNSSNGDTYKGYWRLDKRHGRGKVTLANGMQYEGDWVDDKAHGHGSAKYTNGGRYEGDFKCEHRWGWGRHIYPGGDHYEGQWIDDKIQGQGRHTFLDGSYYEGSWIAGERSTGVYVSGDGKMEYCGQWRRLLRHGQGTLFQKGLFKYTGEWREDLQDGLGTCQWVDGAEYRGSWKAGARHGRGVLSRPDGYTYDGEWAEDICHGFGLYEGAWSKGVREDQGKCKYTNGDLYDGAWSNDVRAGLGTCAFENGDKYTGQWVNDRRQGHGICKFADGSKFSGQWDNGAWMQSLADPALTKLGGIGLTQATAGCDATFLIKAKDELRNRRLCGGDTFVVHLEGPSSVEGSVEDHNDGTYTATYQACVAGDYVLSITNDMDEHVAESPYQVVVLPGLPSAQHSVVDGPGRRAARVATEASFRVEARDAHGNRCDSADLLQALPIEALLEAGPVSCPVRVEPGSTGRYICTYTAQTAGSYRLLITCQGRPIGGTPVPVQVTGEQPDPADPPAAIRDESKVWETIAAAQYKLDGNDAGWESDVSDEETPDDKYIREHPEVPVVTNMEDMWKVSKLQRERERKVVAAAKAQARKEAVESATKERQGKGTPAGPSDAAEPPRN</sequence>
<feature type="repeat" description="Filamin" evidence="2">
    <location>
        <begin position="295"/>
        <end position="395"/>
    </location>
</feature>
<feature type="region of interest" description="Disordered" evidence="3">
    <location>
        <begin position="584"/>
        <end position="621"/>
    </location>
</feature>
<dbReference type="SMART" id="SM00698">
    <property type="entry name" value="MORN"/>
    <property type="match status" value="11"/>
</dbReference>
<dbReference type="SUPFAM" id="SSF81296">
    <property type="entry name" value="E set domains"/>
    <property type="match status" value="2"/>
</dbReference>
<dbReference type="Gene3D" id="2.20.110.10">
    <property type="entry name" value="Histone H3 K4-specific methyltransferase SET7/9 N-terminal domain"/>
    <property type="match status" value="4"/>
</dbReference>